<dbReference type="PIRSF" id="PIRSF038925">
    <property type="entry name" value="AMP-prot_trans"/>
    <property type="match status" value="1"/>
</dbReference>
<reference evidence="6 7" key="1">
    <citation type="submission" date="2016-03" db="EMBL/GenBank/DDBJ databases">
        <title>Genome sequence of Providencia stuartii strain, isolated from the salivary glands of larval Lucilia sericata.</title>
        <authorList>
            <person name="Yuan Y."/>
            <person name="Zhang Y."/>
            <person name="Fu S."/>
            <person name="Crippen T.L."/>
            <person name="Visi D."/>
            <person name="Benbow M.E."/>
            <person name="Allen M."/>
            <person name="Tomberlin J.K."/>
            <person name="Sze S.-H."/>
            <person name="Tarone A.M."/>
        </authorList>
    </citation>
    <scope>NUCLEOTIDE SEQUENCE [LARGE SCALE GENOMIC DNA]</scope>
    <source>
        <strain evidence="6 7">Crippen</strain>
    </source>
</reference>
<comment type="caution">
    <text evidence="6">The sequence shown here is derived from an EMBL/GenBank/DDBJ whole genome shotgun (WGS) entry which is preliminary data.</text>
</comment>
<comment type="catalytic activity">
    <reaction evidence="1">
        <text>L-tyrosyl-[protein] + ATP = O-(5'-adenylyl)-L-tyrosyl-[protein] + diphosphate</text>
        <dbReference type="Rhea" id="RHEA:54288"/>
        <dbReference type="Rhea" id="RHEA-COMP:10136"/>
        <dbReference type="Rhea" id="RHEA-COMP:13846"/>
        <dbReference type="ChEBI" id="CHEBI:30616"/>
        <dbReference type="ChEBI" id="CHEBI:33019"/>
        <dbReference type="ChEBI" id="CHEBI:46858"/>
        <dbReference type="ChEBI" id="CHEBI:83624"/>
        <dbReference type="EC" id="2.7.7.108"/>
    </reaction>
</comment>
<dbReference type="Pfam" id="PF21248">
    <property type="entry name" value="SoFic-like_C"/>
    <property type="match status" value="1"/>
</dbReference>
<feature type="binding site" evidence="4">
    <location>
        <begin position="236"/>
        <end position="237"/>
    </location>
    <ligand>
        <name>ATP</name>
        <dbReference type="ChEBI" id="CHEBI:30616"/>
    </ligand>
</feature>
<keyword evidence="1" id="KW-0808">Transferase</keyword>
<dbReference type="Pfam" id="PF02661">
    <property type="entry name" value="Fic"/>
    <property type="match status" value="1"/>
</dbReference>
<dbReference type="InterPro" id="IPR026287">
    <property type="entry name" value="SoFic-like"/>
</dbReference>
<keyword evidence="1 2" id="KW-0067">ATP-binding</keyword>
<dbReference type="GO" id="GO:0000287">
    <property type="term" value="F:magnesium ion binding"/>
    <property type="evidence" value="ECO:0007669"/>
    <property type="project" value="UniProtKB-UniRule"/>
</dbReference>
<dbReference type="InterPro" id="IPR003812">
    <property type="entry name" value="Fido"/>
</dbReference>
<dbReference type="GO" id="GO:0070733">
    <property type="term" value="F:AMPylase activity"/>
    <property type="evidence" value="ECO:0007669"/>
    <property type="project" value="UniProtKB-UniRule"/>
</dbReference>
<organism evidence="6 7">
    <name type="scientific">Providencia stuartii</name>
    <dbReference type="NCBI Taxonomy" id="588"/>
    <lineage>
        <taxon>Bacteria</taxon>
        <taxon>Pseudomonadati</taxon>
        <taxon>Pseudomonadota</taxon>
        <taxon>Gammaproteobacteria</taxon>
        <taxon>Enterobacterales</taxon>
        <taxon>Morganellaceae</taxon>
        <taxon>Providencia</taxon>
    </lineage>
</organism>
<proteinExistence type="predicted"/>
<name>A0A1S1HT02_PROST</name>
<evidence type="ECO:0000256" key="2">
    <source>
        <dbReference type="PIRSR" id="PIRSR038925-1"/>
    </source>
</evidence>
<comment type="subunit">
    <text evidence="1">Homodimer.</text>
</comment>
<dbReference type="InterPro" id="IPR025758">
    <property type="entry name" value="Fic/DOC_N"/>
</dbReference>
<dbReference type="EC" id="2.7.7.108" evidence="1"/>
<evidence type="ECO:0000259" key="5">
    <source>
        <dbReference type="PROSITE" id="PS51459"/>
    </source>
</evidence>
<accession>A0A1S1HT02</accession>
<feature type="binding site" evidence="2">
    <location>
        <position position="236"/>
    </location>
    <ligand>
        <name>ATP</name>
        <dbReference type="ChEBI" id="CHEBI:30616"/>
    </ligand>
</feature>
<dbReference type="PANTHER" id="PTHR13504">
    <property type="entry name" value="FIDO DOMAIN-CONTAINING PROTEIN DDB_G0283145"/>
    <property type="match status" value="1"/>
</dbReference>
<comment type="function">
    <text evidence="1">Adenylyltransferase that mediates the addition of adenosine 5'-monophosphate (AMP) to specific residues of target proteins.</text>
</comment>
<feature type="binding site" evidence="4">
    <location>
        <begin position="198"/>
        <end position="205"/>
    </location>
    <ligand>
        <name>ATP</name>
        <dbReference type="ChEBI" id="CHEBI:30616"/>
    </ligand>
</feature>
<gene>
    <name evidence="6" type="ORF">A3Q29_17495</name>
</gene>
<evidence type="ECO:0000256" key="4">
    <source>
        <dbReference type="PIRSR" id="PIRSR640198-2"/>
    </source>
</evidence>
<dbReference type="RefSeq" id="WP_070927252.1">
    <property type="nucleotide sequence ID" value="NZ_JBALHY010000010.1"/>
</dbReference>
<feature type="domain" description="Fido" evidence="5">
    <location>
        <begin position="128"/>
        <end position="258"/>
    </location>
</feature>
<keyword evidence="7" id="KW-1185">Reference proteome</keyword>
<dbReference type="GO" id="GO:0042803">
    <property type="term" value="F:protein homodimerization activity"/>
    <property type="evidence" value="ECO:0007669"/>
    <property type="project" value="UniProtKB-UniRule"/>
</dbReference>
<dbReference type="AlphaFoldDB" id="A0A1S1HT02"/>
<feature type="binding site" evidence="2">
    <location>
        <position position="69"/>
    </location>
    <ligand>
        <name>ATP</name>
        <dbReference type="ChEBI" id="CHEBI:30616"/>
    </ligand>
</feature>
<dbReference type="InterPro" id="IPR040198">
    <property type="entry name" value="Fido_containing"/>
</dbReference>
<dbReference type="Gene3D" id="1.10.3290.10">
    <property type="entry name" value="Fido-like domain"/>
    <property type="match status" value="1"/>
</dbReference>
<protein>
    <recommendedName>
        <fullName evidence="1">Protein adenylyltransferase</fullName>
        <ecNumber evidence="1">2.7.7.108</ecNumber>
    </recommendedName>
    <alternativeName>
        <fullName evidence="1">AMPylator</fullName>
    </alternativeName>
</protein>
<dbReference type="PANTHER" id="PTHR13504:SF35">
    <property type="entry name" value="PROTEIN ADENYLYLTRANSFERASE SOFIC"/>
    <property type="match status" value="1"/>
</dbReference>
<comment type="catalytic activity">
    <reaction evidence="1">
        <text>L-threonyl-[protein] + ATP = 3-O-(5'-adenylyl)-L-threonyl-[protein] + diphosphate</text>
        <dbReference type="Rhea" id="RHEA:54292"/>
        <dbReference type="Rhea" id="RHEA-COMP:11060"/>
        <dbReference type="Rhea" id="RHEA-COMP:13847"/>
        <dbReference type="ChEBI" id="CHEBI:30013"/>
        <dbReference type="ChEBI" id="CHEBI:30616"/>
        <dbReference type="ChEBI" id="CHEBI:33019"/>
        <dbReference type="ChEBI" id="CHEBI:138113"/>
        <dbReference type="EC" id="2.7.7.108"/>
    </reaction>
</comment>
<keyword evidence="1" id="KW-0548">Nucleotidyltransferase</keyword>
<evidence type="ECO:0000313" key="7">
    <source>
        <dbReference type="Proteomes" id="UP000179588"/>
    </source>
</evidence>
<dbReference type="InterPro" id="IPR036597">
    <property type="entry name" value="Fido-like_dom_sf"/>
</dbReference>
<dbReference type="InterPro" id="IPR048770">
    <property type="entry name" value="SoFic-like_C"/>
</dbReference>
<feature type="active site" evidence="3">
    <location>
        <position position="194"/>
    </location>
</feature>
<dbReference type="Proteomes" id="UP000179588">
    <property type="component" value="Unassembled WGS sequence"/>
</dbReference>
<keyword evidence="1 2" id="KW-0547">Nucleotide-binding</keyword>
<dbReference type="PROSITE" id="PS51459">
    <property type="entry name" value="FIDO"/>
    <property type="match status" value="1"/>
</dbReference>
<evidence type="ECO:0000256" key="1">
    <source>
        <dbReference type="PIRNR" id="PIRNR038925"/>
    </source>
</evidence>
<dbReference type="SUPFAM" id="SSF140931">
    <property type="entry name" value="Fic-like"/>
    <property type="match status" value="1"/>
</dbReference>
<dbReference type="GO" id="GO:0005524">
    <property type="term" value="F:ATP binding"/>
    <property type="evidence" value="ECO:0007669"/>
    <property type="project" value="UniProtKB-UniRule"/>
</dbReference>
<dbReference type="NCBIfam" id="NF046030">
    <property type="entry name" value="ProtAdlyltaseSoFic"/>
    <property type="match status" value="1"/>
</dbReference>
<feature type="binding site" evidence="2">
    <location>
        <begin position="199"/>
        <end position="205"/>
    </location>
    <ligand>
        <name>ATP</name>
        <dbReference type="ChEBI" id="CHEBI:30616"/>
    </ligand>
</feature>
<evidence type="ECO:0000256" key="3">
    <source>
        <dbReference type="PIRSR" id="PIRSR640198-1"/>
    </source>
</evidence>
<sequence>MNWDPVLPHNNLPQLPPQQDVETKVVLKACVEARTALEGLKQAGELLLNQNLLINLIPILEAKDSSEIENIVTTTDKLFQYINEDSHADPMTKEALRYRTALYEGYKELENRPLCANTALKVCNTIKNTQMEVRKLPGTALKNQKTGEIIYTPPLGEQKITELLSNWEKFIHQEDDLDPLVKLALTHYQFEAIHPYTDGNGRTGRILNILFLIEKGLITIPVLYLSRYIIKNRNEYYSLLLNVTKENDWQSWILYMLSAVEHTSKWTMEKINAIRDLMELTSSYIKTHHNDVYSYELLQCIFEQPYCRIKNLVDKKIAQRQTASEYLKKLCDINVLHEMQVGREKLFVNYRLMSLMSDDQHQFEPYPNQSE</sequence>
<evidence type="ECO:0000313" key="6">
    <source>
        <dbReference type="EMBL" id="OHT24453.1"/>
    </source>
</evidence>
<dbReference type="EMBL" id="LVIE01000124">
    <property type="protein sequence ID" value="OHT24453.1"/>
    <property type="molecule type" value="Genomic_DNA"/>
</dbReference>
<dbReference type="Pfam" id="PF13784">
    <property type="entry name" value="Fic_N"/>
    <property type="match status" value="1"/>
</dbReference>
<feature type="binding site" evidence="2">
    <location>
        <position position="194"/>
    </location>
    <ligand>
        <name>ATP</name>
        <dbReference type="ChEBI" id="CHEBI:30616"/>
    </ligand>
</feature>